<proteinExistence type="predicted"/>
<organism evidence="8">
    <name type="scientific">Trypanosoma brucei</name>
    <dbReference type="NCBI Taxonomy" id="5691"/>
    <lineage>
        <taxon>Eukaryota</taxon>
        <taxon>Discoba</taxon>
        <taxon>Euglenozoa</taxon>
        <taxon>Kinetoplastea</taxon>
        <taxon>Metakinetoplastina</taxon>
        <taxon>Trypanosomatida</taxon>
        <taxon>Trypanosomatidae</taxon>
        <taxon>Trypanosoma</taxon>
    </lineage>
</organism>
<evidence type="ECO:0000256" key="5">
    <source>
        <dbReference type="ARBA" id="ARBA00023180"/>
    </source>
</evidence>
<keyword evidence="3" id="KW-0336">GPI-anchor</keyword>
<dbReference type="Pfam" id="PF00913">
    <property type="entry name" value="Trypan_glycop"/>
    <property type="match status" value="1"/>
</dbReference>
<dbReference type="GO" id="GO:0098552">
    <property type="term" value="C:side of membrane"/>
    <property type="evidence" value="ECO:0007669"/>
    <property type="project" value="UniProtKB-KW"/>
</dbReference>
<evidence type="ECO:0000256" key="2">
    <source>
        <dbReference type="ARBA" id="ARBA00022475"/>
    </source>
</evidence>
<evidence type="ECO:0000256" key="3">
    <source>
        <dbReference type="ARBA" id="ARBA00022622"/>
    </source>
</evidence>
<evidence type="ECO:0000256" key="6">
    <source>
        <dbReference type="ARBA" id="ARBA00023288"/>
    </source>
</evidence>
<keyword evidence="6" id="KW-0449">Lipoprotein</keyword>
<feature type="domain" description="Trypanosome variant surface glycoprotein A-type N-terminal" evidence="7">
    <location>
        <begin position="62"/>
        <end position="426"/>
    </location>
</feature>
<dbReference type="Gene3D" id="3.90.150.10">
    <property type="entry name" value="Variant Surface Glycoprotein, subunit A domain 1"/>
    <property type="match status" value="1"/>
</dbReference>
<keyword evidence="2" id="KW-1003">Cell membrane</keyword>
<dbReference type="Gene3D" id="1.10.470.10">
    <property type="entry name" value="Variant Surface Glycoprotein, subunit A, domain 2"/>
    <property type="match status" value="1"/>
</dbReference>
<evidence type="ECO:0000256" key="1">
    <source>
        <dbReference type="ARBA" id="ARBA00004609"/>
    </source>
</evidence>
<protein>
    <submittedName>
        <fullName evidence="8">Variant surface glycoprotein</fullName>
    </submittedName>
</protein>
<name>A0A1V0FYB4_9TRYP</name>
<evidence type="ECO:0000313" key="8">
    <source>
        <dbReference type="EMBL" id="ARB50811.1"/>
    </source>
</evidence>
<reference evidence="8" key="1">
    <citation type="submission" date="2016-12" db="EMBL/GenBank/DDBJ databases">
        <title>Extending the VSGnome of Trypanosoma brucei strain TREU927.</title>
        <authorList>
            <person name="Cross G.A."/>
        </authorList>
    </citation>
    <scope>NUCLEOTIDE SEQUENCE</scope>
    <source>
        <strain evidence="8">Tb927.99.1520</strain>
    </source>
</reference>
<dbReference type="VEuPathDB" id="TriTrypDB:Tb427_000555500"/>
<sequence length="462" mass="50169">MEAKINFVEIQHRFLPLQLILKQQMLLVQNNLAKQRTDWYNDNEGRESLRTRYTIGMLCASALLYSRHVEAAAGDAVKHDNVKAICDVAADGQKLMATLLKNMQDLGREARIAQLRSLRLQVYDAATNQGQTPKHTTAVWSMLTEQIERASTIVAGTAAATAIKGARDVGRLQGAITEFLETQADASAATKGCLQASNGGTNIINDKTQLYSTYANCKLDLAEPTAGATALTVITKTGIQGKLRNGLSHDDTTDSSANTDCDTGTGTGTYKLTYGTTGHSVKGHVPKLAGGLLTVDTNGFTVPVLNTKVVASTASEYLGAAVKASNNLAPFIDSADINAIPALKSAAIFKDSARRYFLNKSKTEAQEDNSLPNLIEAAFNDDAGVKKDMYETADNYPIPEELRPSVAQDKVGKINDVHSLMRLYFHFKNSNTKTLLDKIKKLQDAENLKKETPNQKKTRNNV</sequence>
<accession>A0A1V0FYB4</accession>
<keyword evidence="4" id="KW-0472">Membrane</keyword>
<dbReference type="GO" id="GO:0042783">
    <property type="term" value="P:symbiont-mediated evasion of host immune response"/>
    <property type="evidence" value="ECO:0007669"/>
    <property type="project" value="InterPro"/>
</dbReference>
<evidence type="ECO:0000256" key="4">
    <source>
        <dbReference type="ARBA" id="ARBA00023136"/>
    </source>
</evidence>
<keyword evidence="5" id="KW-0325">Glycoprotein</keyword>
<dbReference type="EMBL" id="KY404560">
    <property type="protein sequence ID" value="ARB50811.1"/>
    <property type="molecule type" value="Genomic_DNA"/>
</dbReference>
<dbReference type="AlphaFoldDB" id="A0A1V0FYB4"/>
<dbReference type="VEuPathDB" id="TriTrypDB:Tb927.11.19870"/>
<dbReference type="InterPro" id="IPR001812">
    <property type="entry name" value="Trypano_VSG_A_N_dom"/>
</dbReference>
<comment type="subcellular location">
    <subcellularLocation>
        <location evidence="1">Cell membrane</location>
        <topology evidence="1">Lipid-anchor</topology>
        <topology evidence="1">GPI-anchor</topology>
    </subcellularLocation>
</comment>
<dbReference type="GO" id="GO:0005886">
    <property type="term" value="C:plasma membrane"/>
    <property type="evidence" value="ECO:0007669"/>
    <property type="project" value="UniProtKB-SubCell"/>
</dbReference>
<evidence type="ECO:0000259" key="7">
    <source>
        <dbReference type="Pfam" id="PF00913"/>
    </source>
</evidence>
<dbReference type="SUPFAM" id="SSF58087">
    <property type="entry name" value="Variant surface glycoprotein (N-terminal domain)"/>
    <property type="match status" value="1"/>
</dbReference>